<reference evidence="8 9" key="1">
    <citation type="journal article" date="2016" name="Nat. Commun.">
        <title>Thousands of microbial genomes shed light on interconnected biogeochemical processes in an aquifer system.</title>
        <authorList>
            <person name="Anantharaman K."/>
            <person name="Brown C.T."/>
            <person name="Hug L.A."/>
            <person name="Sharon I."/>
            <person name="Castelle C.J."/>
            <person name="Probst A.J."/>
            <person name="Thomas B.C."/>
            <person name="Singh A."/>
            <person name="Wilkins M.J."/>
            <person name="Karaoz U."/>
            <person name="Brodie E.L."/>
            <person name="Williams K.H."/>
            <person name="Hubbard S.S."/>
            <person name="Banfield J.F."/>
        </authorList>
    </citation>
    <scope>NUCLEOTIDE SEQUENCE [LARGE SCALE GENOMIC DNA]</scope>
</reference>
<protein>
    <submittedName>
        <fullName evidence="8">Phosphoribosylformylglycinamidine synthase I</fullName>
    </submittedName>
</protein>
<name>A0A1F5JFR0_9BACT</name>
<keyword evidence="2" id="KW-0436">Ligase</keyword>
<keyword evidence="4" id="KW-0658">Purine biosynthesis</keyword>
<keyword evidence="3" id="KW-0547">Nucleotide-binding</keyword>
<dbReference type="PIRSF" id="PIRSF001586">
    <property type="entry name" value="FGAM_synth_I"/>
    <property type="match status" value="1"/>
</dbReference>
<keyword evidence="6" id="KW-0067">ATP-binding</keyword>
<proteinExistence type="predicted"/>
<dbReference type="Proteomes" id="UP000177555">
    <property type="component" value="Unassembled WGS sequence"/>
</dbReference>
<evidence type="ECO:0000256" key="4">
    <source>
        <dbReference type="ARBA" id="ARBA00022755"/>
    </source>
</evidence>
<dbReference type="GO" id="GO:0005524">
    <property type="term" value="F:ATP binding"/>
    <property type="evidence" value="ECO:0007669"/>
    <property type="project" value="UniProtKB-KW"/>
</dbReference>
<gene>
    <name evidence="8" type="ORF">A2867_00395</name>
</gene>
<comment type="caution">
    <text evidence="8">The sequence shown here is derived from an EMBL/GenBank/DDBJ whole genome shotgun (WGS) entry which is preliminary data.</text>
</comment>
<dbReference type="SMART" id="SM01211">
    <property type="entry name" value="GATase_5"/>
    <property type="match status" value="1"/>
</dbReference>
<evidence type="ECO:0000256" key="5">
    <source>
        <dbReference type="ARBA" id="ARBA00022801"/>
    </source>
</evidence>
<evidence type="ECO:0000256" key="1">
    <source>
        <dbReference type="ARBA" id="ARBA00022490"/>
    </source>
</evidence>
<keyword evidence="1" id="KW-0963">Cytoplasm</keyword>
<evidence type="ECO:0000313" key="8">
    <source>
        <dbReference type="EMBL" id="OGE27320.1"/>
    </source>
</evidence>
<evidence type="ECO:0000256" key="3">
    <source>
        <dbReference type="ARBA" id="ARBA00022741"/>
    </source>
</evidence>
<dbReference type="PROSITE" id="PS51273">
    <property type="entry name" value="GATASE_TYPE_1"/>
    <property type="match status" value="1"/>
</dbReference>
<dbReference type="InterPro" id="IPR029062">
    <property type="entry name" value="Class_I_gatase-like"/>
</dbReference>
<dbReference type="PANTHER" id="PTHR10099">
    <property type="entry name" value="PHOSPHORIBOSYLFORMYLGLYCINAMIDINE SYNTHASE"/>
    <property type="match status" value="1"/>
</dbReference>
<dbReference type="GO" id="GO:0004642">
    <property type="term" value="F:phosphoribosylformylglycinamidine synthase activity"/>
    <property type="evidence" value="ECO:0007669"/>
    <property type="project" value="InterPro"/>
</dbReference>
<dbReference type="InterPro" id="IPR010075">
    <property type="entry name" value="PRibForGlyAmidine_synth_PurQ"/>
</dbReference>
<dbReference type="Gene3D" id="3.40.50.880">
    <property type="match status" value="1"/>
</dbReference>
<evidence type="ECO:0000256" key="7">
    <source>
        <dbReference type="ARBA" id="ARBA00022962"/>
    </source>
</evidence>
<keyword evidence="7" id="KW-0315">Glutamine amidotransferase</keyword>
<keyword evidence="5" id="KW-0378">Hydrolase</keyword>
<dbReference type="PANTHER" id="PTHR10099:SF1">
    <property type="entry name" value="PHOSPHORIBOSYLFORMYLGLYCINAMIDINE SYNTHASE"/>
    <property type="match status" value="1"/>
</dbReference>
<evidence type="ECO:0000256" key="6">
    <source>
        <dbReference type="ARBA" id="ARBA00022840"/>
    </source>
</evidence>
<dbReference type="Pfam" id="PF13507">
    <property type="entry name" value="GATase_5"/>
    <property type="match status" value="1"/>
</dbReference>
<dbReference type="GO" id="GO:0006189">
    <property type="term" value="P:'de novo' IMP biosynthetic process"/>
    <property type="evidence" value="ECO:0007669"/>
    <property type="project" value="InterPro"/>
</dbReference>
<dbReference type="EMBL" id="MFCP01000040">
    <property type="protein sequence ID" value="OGE27320.1"/>
    <property type="molecule type" value="Genomic_DNA"/>
</dbReference>
<dbReference type="GO" id="GO:0005737">
    <property type="term" value="C:cytoplasm"/>
    <property type="evidence" value="ECO:0007669"/>
    <property type="project" value="TreeGrafter"/>
</dbReference>
<evidence type="ECO:0000256" key="2">
    <source>
        <dbReference type="ARBA" id="ARBA00022598"/>
    </source>
</evidence>
<dbReference type="GO" id="GO:0016787">
    <property type="term" value="F:hydrolase activity"/>
    <property type="evidence" value="ECO:0007669"/>
    <property type="project" value="UniProtKB-KW"/>
</dbReference>
<organism evidence="8 9">
    <name type="scientific">Candidatus Daviesbacteria bacterium RIFCSPHIGHO2_01_FULL_40_11</name>
    <dbReference type="NCBI Taxonomy" id="1797762"/>
    <lineage>
        <taxon>Bacteria</taxon>
        <taxon>Candidatus Daviesiibacteriota</taxon>
    </lineage>
</organism>
<dbReference type="AlphaFoldDB" id="A0A1F5JFR0"/>
<dbReference type="NCBIfam" id="TIGR01737">
    <property type="entry name" value="FGAM_synth_I"/>
    <property type="match status" value="1"/>
</dbReference>
<evidence type="ECO:0000313" key="9">
    <source>
        <dbReference type="Proteomes" id="UP000177555"/>
    </source>
</evidence>
<dbReference type="SUPFAM" id="SSF52317">
    <property type="entry name" value="Class I glutamine amidotransferase-like"/>
    <property type="match status" value="1"/>
</dbReference>
<sequence>MKIVNVCILQSDGTNCDNELFYAFKKFGGSPQFVHVNELRDKSKSLKNFDILALPGGFSYGDDVASGKIWAIELISFLRKEIEDFRKKEGLIIGICNGFQVLVRTGLLPFGNLGKMDATLATNDSGHFECRWVDLKVEKSKCIFLQGDYNIGHFAVNHGEGKFLCNIETLKKVETQKLVVFRYVDENGKPTQKYPKNPNGSLNATAGATDPTGRVLGLMPHPEKFVDVTQYPNWRREKIAKPHGSFIFENMIKFVRKTK</sequence>
<accession>A0A1F5JFR0</accession>